<proteinExistence type="predicted"/>
<dbReference type="PANTHER" id="PTHR34413">
    <property type="entry name" value="PROPHAGE TAIL FIBER ASSEMBLY PROTEIN HOMOLOG TFAE-RELATED-RELATED"/>
    <property type="match status" value="1"/>
</dbReference>
<dbReference type="EMBL" id="AYSJ01000014">
    <property type="protein sequence ID" value="ETS30090.1"/>
    <property type="molecule type" value="Genomic_DNA"/>
</dbReference>
<name>W3V4Q9_9GAMM</name>
<evidence type="ECO:0000313" key="3">
    <source>
        <dbReference type="Proteomes" id="UP000018957"/>
    </source>
</evidence>
<dbReference type="PANTHER" id="PTHR34413:SF2">
    <property type="entry name" value="PROPHAGE TAIL FIBER ASSEMBLY PROTEIN HOMOLOG TFAE-RELATED"/>
    <property type="match status" value="1"/>
</dbReference>
<dbReference type="InterPro" id="IPR003458">
    <property type="entry name" value="Phage_T4_Gp38_tail_assem"/>
</dbReference>
<sequence length="161" mass="18598">MLGVSLSADAYPDAPELPSSDDKVIRRSEDRSRWEIVPDYRGKIAYDTQTREPIKITEIGELPDTLTFKRPDTDYDRWDGQNWVVDKDLLKSHQINEAKQKQAELLRQANETLSLLQDSVDVEIATEDEEAALLEWKKYRVLLTRVDTSQAPDVEWPEVPK</sequence>
<accession>W3V4Q9</accession>
<protein>
    <submittedName>
        <fullName evidence="2">Caudovirales tail fiber assembly protein</fullName>
    </submittedName>
</protein>
<dbReference type="Pfam" id="PF02413">
    <property type="entry name" value="Caudo_TAP"/>
    <property type="match status" value="1"/>
</dbReference>
<reference evidence="2 3" key="1">
    <citation type="submission" date="2013-11" db="EMBL/GenBank/DDBJ databases">
        <title>Elucidation of the Photorhabdus temperata genome and generation of transposon mutant library to identify motility mutants.</title>
        <authorList>
            <person name="Hurst S.G.IV."/>
            <person name="Micheals B."/>
            <person name="Abebe-Akele F."/>
            <person name="Rowedder H."/>
            <person name="Bullock H."/>
            <person name="Jackobeck R."/>
            <person name="Janicki E."/>
            <person name="Tisa L.S."/>
        </authorList>
    </citation>
    <scope>NUCLEOTIDE SEQUENCE [LARGE SCALE GENOMIC DNA]</scope>
    <source>
        <strain evidence="2 3">NC19</strain>
    </source>
</reference>
<dbReference type="AlphaFoldDB" id="W3V4Q9"/>
<dbReference type="PATRIC" id="fig|1004151.3.peg.3883"/>
<comment type="caution">
    <text evidence="2">The sequence shown here is derived from an EMBL/GenBank/DDBJ whole genome shotgun (WGS) entry which is preliminary data.</text>
</comment>
<organism evidence="2 3">
    <name type="scientific">Photorhabdus khanii NC19</name>
    <dbReference type="NCBI Taxonomy" id="1004151"/>
    <lineage>
        <taxon>Bacteria</taxon>
        <taxon>Pseudomonadati</taxon>
        <taxon>Pseudomonadota</taxon>
        <taxon>Gammaproteobacteria</taxon>
        <taxon>Enterobacterales</taxon>
        <taxon>Morganellaceae</taxon>
        <taxon>Photorhabdus</taxon>
    </lineage>
</organism>
<dbReference type="InterPro" id="IPR051220">
    <property type="entry name" value="TFA_Chaperone"/>
</dbReference>
<evidence type="ECO:0000256" key="1">
    <source>
        <dbReference type="SAM" id="MobiDB-lite"/>
    </source>
</evidence>
<feature type="region of interest" description="Disordered" evidence="1">
    <location>
        <begin position="1"/>
        <end position="25"/>
    </location>
</feature>
<gene>
    <name evidence="2" type="ORF">PTE_03421</name>
</gene>
<dbReference type="Proteomes" id="UP000018957">
    <property type="component" value="Unassembled WGS sequence"/>
</dbReference>
<keyword evidence="3" id="KW-1185">Reference proteome</keyword>
<evidence type="ECO:0000313" key="2">
    <source>
        <dbReference type="EMBL" id="ETS30090.1"/>
    </source>
</evidence>